<keyword evidence="3" id="KW-1185">Reference proteome</keyword>
<reference evidence="2" key="1">
    <citation type="journal article" date="2020" name="Stud. Mycol.">
        <title>101 Dothideomycetes genomes: a test case for predicting lifestyles and emergence of pathogens.</title>
        <authorList>
            <person name="Haridas S."/>
            <person name="Albert R."/>
            <person name="Binder M."/>
            <person name="Bloem J."/>
            <person name="Labutti K."/>
            <person name="Salamov A."/>
            <person name="Andreopoulos B."/>
            <person name="Baker S."/>
            <person name="Barry K."/>
            <person name="Bills G."/>
            <person name="Bluhm B."/>
            <person name="Cannon C."/>
            <person name="Castanera R."/>
            <person name="Culley D."/>
            <person name="Daum C."/>
            <person name="Ezra D."/>
            <person name="Gonzalez J."/>
            <person name="Henrissat B."/>
            <person name="Kuo A."/>
            <person name="Liang C."/>
            <person name="Lipzen A."/>
            <person name="Lutzoni F."/>
            <person name="Magnuson J."/>
            <person name="Mondo S."/>
            <person name="Nolan M."/>
            <person name="Ohm R."/>
            <person name="Pangilinan J."/>
            <person name="Park H.-J."/>
            <person name="Ramirez L."/>
            <person name="Alfaro M."/>
            <person name="Sun H."/>
            <person name="Tritt A."/>
            <person name="Yoshinaga Y."/>
            <person name="Zwiers L.-H."/>
            <person name="Turgeon B."/>
            <person name="Goodwin S."/>
            <person name="Spatafora J."/>
            <person name="Crous P."/>
            <person name="Grigoriev I."/>
        </authorList>
    </citation>
    <scope>NUCLEOTIDE SEQUENCE</scope>
    <source>
        <strain evidence="2">CBS 279.74</strain>
    </source>
</reference>
<accession>A0A6G1JWT6</accession>
<evidence type="ECO:0008006" key="4">
    <source>
        <dbReference type="Google" id="ProtNLM"/>
    </source>
</evidence>
<dbReference type="AlphaFoldDB" id="A0A6G1JWT6"/>
<feature type="signal peptide" evidence="1">
    <location>
        <begin position="1"/>
        <end position="31"/>
    </location>
</feature>
<sequence length="115" mass="12451">MIEPWTLGNFPLLHLSLSLSLSCLQATACKAAHTGMHYHSITPAYGADVGILKLEMCTCTSFFSFISRIPVSNSSPQNILSGTPTSRRTSVQSFKGPCLFSLQIHTTAQVSIYGQ</sequence>
<dbReference type="Proteomes" id="UP000799428">
    <property type="component" value="Unassembled WGS sequence"/>
</dbReference>
<evidence type="ECO:0000313" key="3">
    <source>
        <dbReference type="Proteomes" id="UP000799428"/>
    </source>
</evidence>
<keyword evidence="1" id="KW-0732">Signal</keyword>
<organism evidence="2 3">
    <name type="scientific">Pleomassaria siparia CBS 279.74</name>
    <dbReference type="NCBI Taxonomy" id="1314801"/>
    <lineage>
        <taxon>Eukaryota</taxon>
        <taxon>Fungi</taxon>
        <taxon>Dikarya</taxon>
        <taxon>Ascomycota</taxon>
        <taxon>Pezizomycotina</taxon>
        <taxon>Dothideomycetes</taxon>
        <taxon>Pleosporomycetidae</taxon>
        <taxon>Pleosporales</taxon>
        <taxon>Pleomassariaceae</taxon>
        <taxon>Pleomassaria</taxon>
    </lineage>
</organism>
<dbReference type="EMBL" id="MU005781">
    <property type="protein sequence ID" value="KAF2704681.1"/>
    <property type="molecule type" value="Genomic_DNA"/>
</dbReference>
<protein>
    <recommendedName>
        <fullName evidence="4">Secreted protein</fullName>
    </recommendedName>
</protein>
<evidence type="ECO:0000256" key="1">
    <source>
        <dbReference type="SAM" id="SignalP"/>
    </source>
</evidence>
<proteinExistence type="predicted"/>
<gene>
    <name evidence="2" type="ORF">K504DRAFT_109100</name>
</gene>
<feature type="chain" id="PRO_5026037548" description="Secreted protein" evidence="1">
    <location>
        <begin position="32"/>
        <end position="115"/>
    </location>
</feature>
<name>A0A6G1JWT6_9PLEO</name>
<evidence type="ECO:0000313" key="2">
    <source>
        <dbReference type="EMBL" id="KAF2704681.1"/>
    </source>
</evidence>